<feature type="region of interest" description="Disordered" evidence="2">
    <location>
        <begin position="1"/>
        <end position="129"/>
    </location>
</feature>
<evidence type="ECO:0000313" key="4">
    <source>
        <dbReference type="Proteomes" id="UP000002281"/>
    </source>
</evidence>
<proteinExistence type="predicted"/>
<sequence length="765" mass="86657">MGPPPPPLSRCASPERSPREDRGPPSVPVPVSEQRGPPCWCAARPGRRVPRAPPASGLGRLPALETGCPRRRPARARRVPRRSLAPRRCGSERARGSGMSRGGSSGSRSLDRTSDAAFGASSPAPEWEPYQGTYDHLLEVPVTREQLNHYRNVAENARSDLAATLVKFECAQSELRDLRSKMLSKEVSCQELKAEVENYKENNARKSSLLTSLRDRVQELEEDSAALSSSKIRTEITAHTAIKENRELKKTVAELDEKLQKCLKENEKNMNQISMNCRKREEFLAQLHDCLDPNKENGAASEEDFVLKDLLSAVEAKEALEREVKIFQERLLAGQRVWEASKQELSLLKKSSCELEKSLKASVDAAAASQSQRSSFREKIAALLKGSMGLTRSTEDAILEGIREMGSQEESRKRMVSQLEAQISELVEQLGNESGFHQKALQRAEKAEDKLEALQGQLTHLEGELISGDVLRDNLTFEKQKYLKFLDQLSEKMKLDQMAAELGSDMRLDVVLARAEQLVRLESNAVLETKTIAHNLQRKLKTQKERLESKELHMNLLRQKIAQLEKERQVRTALAAERDEANVTIRKLQKKVERLQKELSVCQELNTQLKAKLADTSELKIKALEQTKAIEDLNKSRDKLEKMKEKAEKKLMSVKSELDTTEHEAKEDKERARNMIEAITGEMKTLKKSLEEAEKREKQLVDFREVVSQMLGLNLTSLALPDYEIIKCLERLIHSHQHHFVTCACLKDVTTRRDRHLKDHLKLLH</sequence>
<dbReference type="AlphaFoldDB" id="A0A9L0TDE0"/>
<name>A0A9L0TDE0_HORSE</name>
<dbReference type="PANTHER" id="PTHR18863:SF4">
    <property type="entry name" value="COILED-COIL DOMAIN-CONTAINING PROTEIN 170"/>
    <property type="match status" value="1"/>
</dbReference>
<reference evidence="3" key="3">
    <citation type="submission" date="2025-09" db="UniProtKB">
        <authorList>
            <consortium name="Ensembl"/>
        </authorList>
    </citation>
    <scope>IDENTIFICATION</scope>
    <source>
        <strain evidence="3">Thoroughbred</strain>
    </source>
</reference>
<keyword evidence="1" id="KW-0175">Coiled coil</keyword>
<reference evidence="3" key="2">
    <citation type="submission" date="2025-08" db="UniProtKB">
        <authorList>
            <consortium name="Ensembl"/>
        </authorList>
    </citation>
    <scope>IDENTIFICATION</scope>
    <source>
        <strain evidence="3">Thoroughbred</strain>
    </source>
</reference>
<dbReference type="Ensembl" id="ENSECAT00000089290.1">
    <property type="protein sequence ID" value="ENSECAP00000085146.1"/>
    <property type="gene ID" value="ENSECAG00000013130.4"/>
</dbReference>
<keyword evidence="4" id="KW-1185">Reference proteome</keyword>
<dbReference type="Proteomes" id="UP000002281">
    <property type="component" value="Chromosome 31"/>
</dbReference>
<dbReference type="InterPro" id="IPR039139">
    <property type="entry name" value="CCDC170-like"/>
</dbReference>
<gene>
    <name evidence="3" type="primary">CCDC170</name>
</gene>
<feature type="coiled-coil region" evidence="1">
    <location>
        <begin position="437"/>
        <end position="464"/>
    </location>
</feature>
<evidence type="ECO:0000313" key="3">
    <source>
        <dbReference type="Ensembl" id="ENSECAP00000085146.1"/>
    </source>
</evidence>
<dbReference type="GeneTree" id="ENSGT00390000012924"/>
<feature type="compositionally biased region" description="Basic residues" evidence="2">
    <location>
        <begin position="69"/>
        <end position="85"/>
    </location>
</feature>
<evidence type="ECO:0000256" key="1">
    <source>
        <dbReference type="SAM" id="Coils"/>
    </source>
</evidence>
<feature type="coiled-coil region" evidence="1">
    <location>
        <begin position="533"/>
        <end position="696"/>
    </location>
</feature>
<accession>A0A9L0TDE0</accession>
<organism evidence="3 4">
    <name type="scientific">Equus caballus</name>
    <name type="common">Horse</name>
    <dbReference type="NCBI Taxonomy" id="9796"/>
    <lineage>
        <taxon>Eukaryota</taxon>
        <taxon>Metazoa</taxon>
        <taxon>Chordata</taxon>
        <taxon>Craniata</taxon>
        <taxon>Vertebrata</taxon>
        <taxon>Euteleostomi</taxon>
        <taxon>Mammalia</taxon>
        <taxon>Eutheria</taxon>
        <taxon>Laurasiatheria</taxon>
        <taxon>Perissodactyla</taxon>
        <taxon>Equidae</taxon>
        <taxon>Equus</taxon>
    </lineage>
</organism>
<feature type="coiled-coil region" evidence="1">
    <location>
        <begin position="175"/>
        <end position="272"/>
    </location>
</feature>
<evidence type="ECO:0000256" key="2">
    <source>
        <dbReference type="SAM" id="MobiDB-lite"/>
    </source>
</evidence>
<protein>
    <submittedName>
        <fullName evidence="3">Coiled-coil domain containing 170</fullName>
    </submittedName>
</protein>
<dbReference type="PANTHER" id="PTHR18863">
    <property type="entry name" value="TSEC-2-RELATED"/>
    <property type="match status" value="1"/>
</dbReference>
<reference evidence="3 4" key="1">
    <citation type="journal article" date="2009" name="Science">
        <title>Genome sequence, comparative analysis, and population genetics of the domestic horse.</title>
        <authorList>
            <consortium name="Broad Institute Genome Sequencing Platform"/>
            <consortium name="Broad Institute Whole Genome Assembly Team"/>
            <person name="Wade C.M."/>
            <person name="Giulotto E."/>
            <person name="Sigurdsson S."/>
            <person name="Zoli M."/>
            <person name="Gnerre S."/>
            <person name="Imsland F."/>
            <person name="Lear T.L."/>
            <person name="Adelson D.L."/>
            <person name="Bailey E."/>
            <person name="Bellone R.R."/>
            <person name="Bloecker H."/>
            <person name="Distl O."/>
            <person name="Edgar R.C."/>
            <person name="Garber M."/>
            <person name="Leeb T."/>
            <person name="Mauceli E."/>
            <person name="MacLeod J.N."/>
            <person name="Penedo M.C.T."/>
            <person name="Raison J.M."/>
            <person name="Sharpe T."/>
            <person name="Vogel J."/>
            <person name="Andersson L."/>
            <person name="Antczak D.F."/>
            <person name="Biagi T."/>
            <person name="Binns M.M."/>
            <person name="Chowdhary B.P."/>
            <person name="Coleman S.J."/>
            <person name="Della Valle G."/>
            <person name="Fryc S."/>
            <person name="Guerin G."/>
            <person name="Hasegawa T."/>
            <person name="Hill E.W."/>
            <person name="Jurka J."/>
            <person name="Kiialainen A."/>
            <person name="Lindgren G."/>
            <person name="Liu J."/>
            <person name="Magnani E."/>
            <person name="Mickelson J.R."/>
            <person name="Murray J."/>
            <person name="Nergadze S.G."/>
            <person name="Onofrio R."/>
            <person name="Pedroni S."/>
            <person name="Piras M.F."/>
            <person name="Raudsepp T."/>
            <person name="Rocchi M."/>
            <person name="Roeed K.H."/>
            <person name="Ryder O.A."/>
            <person name="Searle S."/>
            <person name="Skow L."/>
            <person name="Swinburne J.E."/>
            <person name="Syvaenen A.C."/>
            <person name="Tozaki T."/>
            <person name="Valberg S.J."/>
            <person name="Vaudin M."/>
            <person name="White J.R."/>
            <person name="Zody M.C."/>
            <person name="Lander E.S."/>
            <person name="Lindblad-Toh K."/>
        </authorList>
    </citation>
    <scope>NUCLEOTIDE SEQUENCE [LARGE SCALE GENOMIC DNA]</scope>
    <source>
        <strain evidence="3 4">Thoroughbred</strain>
    </source>
</reference>